<dbReference type="Gene3D" id="3.40.190.10">
    <property type="entry name" value="Periplasmic binding protein-like II"/>
    <property type="match status" value="2"/>
</dbReference>
<dbReference type="AlphaFoldDB" id="A0A0M6XZM4"/>
<dbReference type="PANTHER" id="PTHR18966">
    <property type="entry name" value="IONOTROPIC GLUTAMATE RECEPTOR"/>
    <property type="match status" value="1"/>
</dbReference>
<dbReference type="InterPro" id="IPR015683">
    <property type="entry name" value="Ionotropic_Glu_rcpt"/>
</dbReference>
<evidence type="ECO:0000256" key="9">
    <source>
        <dbReference type="ARBA" id="ARBA00023303"/>
    </source>
</evidence>
<keyword evidence="9" id="KW-0407">Ion channel</keyword>
<dbReference type="STRING" id="187304.B0E33_21545"/>
<evidence type="ECO:0000256" key="8">
    <source>
        <dbReference type="ARBA" id="ARBA00023180"/>
    </source>
</evidence>
<sequence length="375" mass="41033">MTACSNFCRCLSAALVLCLSIFLALPALGQTAEGDDNPPLPGSPVSVGLYISPPFVMEEEPGVYSGMAVDLWEALAQKNGILYEYRIFPTIRELVDAAADKSIGIAVTNLTITRKRADRIDFTQPWFDAGLRILVPDSQGASFSEVITGLQESGYLRAYGWLALVIVFATALMTLFDRRFDKNFPRGWPEGVSESFYAVMSVVTSGKAPSRKNLFGWPGRIWQALWLVCGIAVMAYVTSSVTSVMTTLSLTNQINSLADLPGKSIGVFVGSVAEEFAEASGWSHRSFDDIEGAVAALRNDEIDAVVGDAPVLEYYAHSHPRANVEVIGPIFEPDKYGFALAHGSPWTRPLTLELLTAHETDMIEQLRVRYFGDER</sequence>
<dbReference type="SMART" id="SM00079">
    <property type="entry name" value="PBPe"/>
    <property type="match status" value="1"/>
</dbReference>
<name>A0A0M6XZM4_9HYPH</name>
<keyword evidence="8" id="KW-0325">Glycoprotein</keyword>
<keyword evidence="7" id="KW-0675">Receptor</keyword>
<dbReference type="GO" id="GO:0016020">
    <property type="term" value="C:membrane"/>
    <property type="evidence" value="ECO:0007669"/>
    <property type="project" value="UniProtKB-SubCell"/>
</dbReference>
<feature type="domain" description="Ionotropic glutamate receptor C-terminal" evidence="13">
    <location>
        <begin position="44"/>
        <end position="373"/>
    </location>
</feature>
<dbReference type="RefSeq" id="WP_208984216.1">
    <property type="nucleotide sequence ID" value="NZ_CXST01000001.1"/>
</dbReference>
<keyword evidence="4 10" id="KW-1133">Transmembrane helix</keyword>
<comment type="subcellular location">
    <subcellularLocation>
        <location evidence="1">Membrane</location>
        <topology evidence="1">Multi-pass membrane protein</topology>
    </subcellularLocation>
</comment>
<evidence type="ECO:0000313" key="15">
    <source>
        <dbReference type="Proteomes" id="UP000048926"/>
    </source>
</evidence>
<keyword evidence="15" id="KW-1185">Reference proteome</keyword>
<dbReference type="InterPro" id="IPR001320">
    <property type="entry name" value="Iontro_rcpt_C"/>
</dbReference>
<evidence type="ECO:0000259" key="12">
    <source>
        <dbReference type="SMART" id="SM00062"/>
    </source>
</evidence>
<dbReference type="SUPFAM" id="SSF53850">
    <property type="entry name" value="Periplasmic binding protein-like II"/>
    <property type="match status" value="1"/>
</dbReference>
<feature type="signal peptide" evidence="11">
    <location>
        <begin position="1"/>
        <end position="29"/>
    </location>
</feature>
<dbReference type="GO" id="GO:0015276">
    <property type="term" value="F:ligand-gated monoatomic ion channel activity"/>
    <property type="evidence" value="ECO:0007669"/>
    <property type="project" value="InterPro"/>
</dbReference>
<dbReference type="EMBL" id="CXST01000001">
    <property type="protein sequence ID" value="CTQ43296.1"/>
    <property type="molecule type" value="Genomic_DNA"/>
</dbReference>
<accession>A0A0M6XZM4</accession>
<evidence type="ECO:0000256" key="7">
    <source>
        <dbReference type="ARBA" id="ARBA00023170"/>
    </source>
</evidence>
<evidence type="ECO:0000256" key="4">
    <source>
        <dbReference type="ARBA" id="ARBA00022989"/>
    </source>
</evidence>
<feature type="transmembrane region" description="Helical" evidence="10">
    <location>
        <begin position="221"/>
        <end position="239"/>
    </location>
</feature>
<dbReference type="Gene3D" id="1.10.287.70">
    <property type="match status" value="1"/>
</dbReference>
<proteinExistence type="predicted"/>
<evidence type="ECO:0000256" key="10">
    <source>
        <dbReference type="SAM" id="Phobius"/>
    </source>
</evidence>
<keyword evidence="3 10" id="KW-0812">Transmembrane</keyword>
<dbReference type="InterPro" id="IPR001638">
    <property type="entry name" value="Solute-binding_3/MltF_N"/>
</dbReference>
<evidence type="ECO:0000259" key="13">
    <source>
        <dbReference type="SMART" id="SM00079"/>
    </source>
</evidence>
<dbReference type="Proteomes" id="UP000048926">
    <property type="component" value="Unassembled WGS sequence"/>
</dbReference>
<evidence type="ECO:0000256" key="1">
    <source>
        <dbReference type="ARBA" id="ARBA00004141"/>
    </source>
</evidence>
<feature type="chain" id="PRO_5005807242" evidence="11">
    <location>
        <begin position="30"/>
        <end position="375"/>
    </location>
</feature>
<gene>
    <name evidence="14" type="primary">glnH_1</name>
    <name evidence="14" type="ORF">LAL4801_01733</name>
</gene>
<keyword evidence="2" id="KW-0813">Transport</keyword>
<dbReference type="Pfam" id="PF00497">
    <property type="entry name" value="SBP_bac_3"/>
    <property type="match status" value="1"/>
</dbReference>
<keyword evidence="5" id="KW-0406">Ion transport</keyword>
<protein>
    <submittedName>
        <fullName evidence="14">Glutamine-binding periplasmic protein</fullName>
    </submittedName>
</protein>
<keyword evidence="11" id="KW-0732">Signal</keyword>
<organism evidence="14 15">
    <name type="scientific">Roseibium aggregatum</name>
    <dbReference type="NCBI Taxonomy" id="187304"/>
    <lineage>
        <taxon>Bacteria</taxon>
        <taxon>Pseudomonadati</taxon>
        <taxon>Pseudomonadota</taxon>
        <taxon>Alphaproteobacteria</taxon>
        <taxon>Hyphomicrobiales</taxon>
        <taxon>Stappiaceae</taxon>
        <taxon>Roseibium</taxon>
    </lineage>
</organism>
<evidence type="ECO:0000256" key="6">
    <source>
        <dbReference type="ARBA" id="ARBA00023136"/>
    </source>
</evidence>
<evidence type="ECO:0000256" key="11">
    <source>
        <dbReference type="SAM" id="SignalP"/>
    </source>
</evidence>
<evidence type="ECO:0000256" key="5">
    <source>
        <dbReference type="ARBA" id="ARBA00023065"/>
    </source>
</evidence>
<feature type="transmembrane region" description="Helical" evidence="10">
    <location>
        <begin position="158"/>
        <end position="176"/>
    </location>
</feature>
<keyword evidence="6 10" id="KW-0472">Membrane</keyword>
<evidence type="ECO:0000313" key="14">
    <source>
        <dbReference type="EMBL" id="CTQ43296.1"/>
    </source>
</evidence>
<reference evidence="15" key="1">
    <citation type="submission" date="2015-07" db="EMBL/GenBank/DDBJ databases">
        <authorList>
            <person name="Rodrigo-Torres Lidia"/>
            <person name="Arahal R.David."/>
        </authorList>
    </citation>
    <scope>NUCLEOTIDE SEQUENCE [LARGE SCALE GENOMIC DNA]</scope>
    <source>
        <strain evidence="15">CECT 4801</strain>
    </source>
</reference>
<evidence type="ECO:0000256" key="2">
    <source>
        <dbReference type="ARBA" id="ARBA00022448"/>
    </source>
</evidence>
<dbReference type="SMART" id="SM00062">
    <property type="entry name" value="PBPb"/>
    <property type="match status" value="1"/>
</dbReference>
<feature type="domain" description="Solute-binding protein family 3/N-terminal" evidence="12">
    <location>
        <begin position="44"/>
        <end position="374"/>
    </location>
</feature>
<evidence type="ECO:0000256" key="3">
    <source>
        <dbReference type="ARBA" id="ARBA00022692"/>
    </source>
</evidence>